<dbReference type="GO" id="GO:0016491">
    <property type="term" value="F:oxidoreductase activity"/>
    <property type="evidence" value="ECO:0007669"/>
    <property type="project" value="UniProtKB-KW"/>
</dbReference>
<dbReference type="UniPathway" id="UPA00060"/>
<evidence type="ECO:0000256" key="1">
    <source>
        <dbReference type="ARBA" id="ARBA00004948"/>
    </source>
</evidence>
<dbReference type="GO" id="GO:0009228">
    <property type="term" value="P:thiamine biosynthetic process"/>
    <property type="evidence" value="ECO:0007669"/>
    <property type="project" value="UniProtKB-KW"/>
</dbReference>
<keyword evidence="3" id="KW-0560">Oxidoreductase</keyword>
<dbReference type="PANTHER" id="PTHR13847">
    <property type="entry name" value="SARCOSINE DEHYDROGENASE-RELATED"/>
    <property type="match status" value="1"/>
</dbReference>
<evidence type="ECO:0000313" key="6">
    <source>
        <dbReference type="Proteomes" id="UP000323300"/>
    </source>
</evidence>
<dbReference type="RefSeq" id="WP_149762376.1">
    <property type="nucleotide sequence ID" value="NZ_BSPE01000060.1"/>
</dbReference>
<gene>
    <name evidence="5" type="ORF">SAMN04488498_11643</name>
</gene>
<organism evidence="5 6">
    <name type="scientific">Neomesorhizobium albiziae</name>
    <dbReference type="NCBI Taxonomy" id="335020"/>
    <lineage>
        <taxon>Bacteria</taxon>
        <taxon>Pseudomonadati</taxon>
        <taxon>Pseudomonadota</taxon>
        <taxon>Alphaproteobacteria</taxon>
        <taxon>Hyphomicrobiales</taxon>
        <taxon>Phyllobacteriaceae</taxon>
        <taxon>Neomesorhizobium</taxon>
    </lineage>
</organism>
<feature type="domain" description="FAD dependent oxidoreductase" evidence="4">
    <location>
        <begin position="2"/>
        <end position="312"/>
    </location>
</feature>
<dbReference type="SUPFAM" id="SSF51971">
    <property type="entry name" value="Nucleotide-binding domain"/>
    <property type="match status" value="1"/>
</dbReference>
<dbReference type="SUPFAM" id="SSF54373">
    <property type="entry name" value="FAD-linked reductases, C-terminal domain"/>
    <property type="match status" value="1"/>
</dbReference>
<dbReference type="NCBIfam" id="TIGR02352">
    <property type="entry name" value="thiamin_ThiO"/>
    <property type="match status" value="1"/>
</dbReference>
<protein>
    <submittedName>
        <fullName evidence="5">Glycine oxidase</fullName>
    </submittedName>
</protein>
<evidence type="ECO:0000313" key="5">
    <source>
        <dbReference type="EMBL" id="SFK89069.1"/>
    </source>
</evidence>
<dbReference type="Gene3D" id="3.50.50.60">
    <property type="entry name" value="FAD/NAD(P)-binding domain"/>
    <property type="match status" value="2"/>
</dbReference>
<proteinExistence type="predicted"/>
<dbReference type="AlphaFoldDB" id="A0A1I4D894"/>
<dbReference type="InterPro" id="IPR036188">
    <property type="entry name" value="FAD/NAD-bd_sf"/>
</dbReference>
<dbReference type="Proteomes" id="UP000323300">
    <property type="component" value="Unassembled WGS sequence"/>
</dbReference>
<name>A0A1I4D894_9HYPH</name>
<dbReference type="GO" id="GO:0005737">
    <property type="term" value="C:cytoplasm"/>
    <property type="evidence" value="ECO:0007669"/>
    <property type="project" value="TreeGrafter"/>
</dbReference>
<sequence>MRVLVKGAGVAGLTAAFELVIRGAVVTVAETRHSLGGNASWFAGGMLAPWCERESAEQPVLELGRDAADWWDAATPGQVTRAGTLVVAAPRDAGELDRFASRTSGHRRVDEEEIARLEPDLAGRFRRGLLFLGEAHLDPRQTMAALHKKLTAMGVDFHFSADAQDVSGFDRQIDCTGMAAVDDRLRGVRGEMLILRTPDISLSRPVRLLHPRFPLYIVPRTGHRFMVGATMIESQSSDPVTVRSMIELLSAACALHPAFGEAAIIETGASVRPAFPDNLPRVDAHESTIAINGLYRHGFLLSPAMARRAAELVFDHDKPAEPADEAYGKRRSA</sequence>
<dbReference type="GO" id="GO:0009229">
    <property type="term" value="P:thiamine diphosphate biosynthetic process"/>
    <property type="evidence" value="ECO:0007669"/>
    <property type="project" value="UniProtKB-UniPathway"/>
</dbReference>
<dbReference type="EMBL" id="FOSL01000016">
    <property type="protein sequence ID" value="SFK89069.1"/>
    <property type="molecule type" value="Genomic_DNA"/>
</dbReference>
<dbReference type="InterPro" id="IPR006076">
    <property type="entry name" value="FAD-dep_OxRdtase"/>
</dbReference>
<dbReference type="GO" id="GO:0050660">
    <property type="term" value="F:flavin adenine dinucleotide binding"/>
    <property type="evidence" value="ECO:0007669"/>
    <property type="project" value="InterPro"/>
</dbReference>
<dbReference type="Gene3D" id="3.30.9.10">
    <property type="entry name" value="D-Amino Acid Oxidase, subunit A, domain 2"/>
    <property type="match status" value="2"/>
</dbReference>
<evidence type="ECO:0000256" key="2">
    <source>
        <dbReference type="ARBA" id="ARBA00022977"/>
    </source>
</evidence>
<comment type="pathway">
    <text evidence="1">Cofactor biosynthesis; thiamine diphosphate biosynthesis.</text>
</comment>
<evidence type="ECO:0000256" key="3">
    <source>
        <dbReference type="ARBA" id="ARBA00023002"/>
    </source>
</evidence>
<reference evidence="5 6" key="1">
    <citation type="submission" date="2016-10" db="EMBL/GenBank/DDBJ databases">
        <authorList>
            <person name="Varghese N."/>
            <person name="Submissions S."/>
        </authorList>
    </citation>
    <scope>NUCLEOTIDE SEQUENCE [LARGE SCALE GENOMIC DNA]</scope>
    <source>
        <strain evidence="5 6">DSM 21822</strain>
    </source>
</reference>
<evidence type="ECO:0000259" key="4">
    <source>
        <dbReference type="Pfam" id="PF01266"/>
    </source>
</evidence>
<dbReference type="OrthoDB" id="9790035at2"/>
<dbReference type="Pfam" id="PF01266">
    <property type="entry name" value="DAO"/>
    <property type="match status" value="1"/>
</dbReference>
<keyword evidence="6" id="KW-1185">Reference proteome</keyword>
<keyword evidence="2" id="KW-0784">Thiamine biosynthesis</keyword>
<dbReference type="PANTHER" id="PTHR13847:SF289">
    <property type="entry name" value="GLYCINE OXIDASE"/>
    <property type="match status" value="1"/>
</dbReference>
<accession>A0A1I4D894</accession>
<dbReference type="InterPro" id="IPR012727">
    <property type="entry name" value="Gly_oxidase_ThiO"/>
</dbReference>